<gene>
    <name evidence="1" type="ORF">SNAT2548_LOCUS25031</name>
</gene>
<evidence type="ECO:0000313" key="1">
    <source>
        <dbReference type="EMBL" id="CAE7455115.1"/>
    </source>
</evidence>
<name>A0A812RYE0_9DINO</name>
<dbReference type="Proteomes" id="UP000604046">
    <property type="component" value="Unassembled WGS sequence"/>
</dbReference>
<dbReference type="EMBL" id="CAJNDS010002377">
    <property type="protein sequence ID" value="CAE7455115.1"/>
    <property type="molecule type" value="Genomic_DNA"/>
</dbReference>
<accession>A0A812RYE0</accession>
<protein>
    <submittedName>
        <fullName evidence="1">Uncharacterized protein</fullName>
    </submittedName>
</protein>
<proteinExistence type="predicted"/>
<evidence type="ECO:0000313" key="2">
    <source>
        <dbReference type="Proteomes" id="UP000604046"/>
    </source>
</evidence>
<comment type="caution">
    <text evidence="1">The sequence shown here is derived from an EMBL/GenBank/DDBJ whole genome shotgun (WGS) entry which is preliminary data.</text>
</comment>
<keyword evidence="2" id="KW-1185">Reference proteome</keyword>
<organism evidence="1 2">
    <name type="scientific">Symbiodinium natans</name>
    <dbReference type="NCBI Taxonomy" id="878477"/>
    <lineage>
        <taxon>Eukaryota</taxon>
        <taxon>Sar</taxon>
        <taxon>Alveolata</taxon>
        <taxon>Dinophyceae</taxon>
        <taxon>Suessiales</taxon>
        <taxon>Symbiodiniaceae</taxon>
        <taxon>Symbiodinium</taxon>
    </lineage>
</organism>
<dbReference type="OrthoDB" id="10319357at2759"/>
<reference evidence="1" key="1">
    <citation type="submission" date="2021-02" db="EMBL/GenBank/DDBJ databases">
        <authorList>
            <person name="Dougan E. K."/>
            <person name="Rhodes N."/>
            <person name="Thang M."/>
            <person name="Chan C."/>
        </authorList>
    </citation>
    <scope>NUCLEOTIDE SEQUENCE</scope>
</reference>
<sequence length="96" mass="11277">MARVAHLLALSDDWETQTRKKLLEVHKQTKFQLDLVNTEELKEKRYSRVGHKAGRLRYASRLATIPAEVAAWQVFMQNLKNSNRCWSDPEIGRELR</sequence>
<dbReference type="AlphaFoldDB" id="A0A812RYE0"/>